<dbReference type="InterPro" id="IPR012328">
    <property type="entry name" value="Chalcone/stilbene_synt_C"/>
</dbReference>
<evidence type="ECO:0008006" key="6">
    <source>
        <dbReference type="Google" id="ProtNLM"/>
    </source>
</evidence>
<organism evidence="4 5">
    <name type="scientific">Amborella trichopoda</name>
    <dbReference type="NCBI Taxonomy" id="13333"/>
    <lineage>
        <taxon>Eukaryota</taxon>
        <taxon>Viridiplantae</taxon>
        <taxon>Streptophyta</taxon>
        <taxon>Embryophyta</taxon>
        <taxon>Tracheophyta</taxon>
        <taxon>Spermatophyta</taxon>
        <taxon>Magnoliopsida</taxon>
        <taxon>Amborellales</taxon>
        <taxon>Amborellaceae</taxon>
        <taxon>Amborella</taxon>
    </lineage>
</organism>
<evidence type="ECO:0000259" key="3">
    <source>
        <dbReference type="Pfam" id="PF08392"/>
    </source>
</evidence>
<dbReference type="InterPro" id="IPR016039">
    <property type="entry name" value="Thiolase-like"/>
</dbReference>
<dbReference type="GO" id="GO:0006633">
    <property type="term" value="P:fatty acid biosynthetic process"/>
    <property type="evidence" value="ECO:0007669"/>
    <property type="project" value="InterPro"/>
</dbReference>
<gene>
    <name evidence="4" type="ORF">AMTR_s00129p00102500</name>
</gene>
<accession>W1NJU9</accession>
<dbReference type="Pfam" id="PF08392">
    <property type="entry name" value="FAE1_CUT1_RppA"/>
    <property type="match status" value="1"/>
</dbReference>
<name>W1NJU9_AMBTC</name>
<dbReference type="GO" id="GO:0016747">
    <property type="term" value="F:acyltransferase activity, transferring groups other than amino-acyl groups"/>
    <property type="evidence" value="ECO:0007669"/>
    <property type="project" value="InterPro"/>
</dbReference>
<evidence type="ECO:0000259" key="2">
    <source>
        <dbReference type="Pfam" id="PF02797"/>
    </source>
</evidence>
<keyword evidence="1" id="KW-0808">Transferase</keyword>
<feature type="domain" description="FAE" evidence="3">
    <location>
        <begin position="1"/>
        <end position="53"/>
    </location>
</feature>
<dbReference type="HOGENOM" id="CLU_013238_5_1_1"/>
<dbReference type="Proteomes" id="UP000017836">
    <property type="component" value="Unassembled WGS sequence"/>
</dbReference>
<dbReference type="SUPFAM" id="SSF53901">
    <property type="entry name" value="Thiolase-like"/>
    <property type="match status" value="1"/>
</dbReference>
<proteinExistence type="predicted"/>
<evidence type="ECO:0000313" key="5">
    <source>
        <dbReference type="Proteomes" id="UP000017836"/>
    </source>
</evidence>
<dbReference type="AlphaFoldDB" id="W1NJU9"/>
<dbReference type="OMA" id="NSLWHEM"/>
<evidence type="ECO:0000313" key="4">
    <source>
        <dbReference type="EMBL" id="ERM96062.1"/>
    </source>
</evidence>
<keyword evidence="5" id="KW-1185">Reference proteome</keyword>
<protein>
    <recommendedName>
        <fullName evidence="6">Very-long-chain 3-oxoacyl-CoA synthase</fullName>
    </recommendedName>
</protein>
<sequence>MGGAALMLSNRRSKGHRAKYRLEHVVRTNCGTDDHAYGCVFQEEDVERNLGISRIGRKIFKLKWKPYIPDFKQAFEHFCIHAGGRAVVDALEKNLQLSPEHVEASRMTLHRFGNTSSNSLWHEMSYIEAKGRMKRGDRVWEIGFKCNSAVWKCNRSNKAEAMGRLYRPVSPQYPGCFQAPLVYPVNVLEVLKLH</sequence>
<dbReference type="eggNOG" id="ENOG502QPKZ">
    <property type="taxonomic scope" value="Eukaryota"/>
</dbReference>
<dbReference type="EMBL" id="KI397331">
    <property type="protein sequence ID" value="ERM96062.1"/>
    <property type="molecule type" value="Genomic_DNA"/>
</dbReference>
<dbReference type="STRING" id="13333.W1NJU9"/>
<dbReference type="InterPro" id="IPR013601">
    <property type="entry name" value="FAE1_typ3_polyketide_synth"/>
</dbReference>
<keyword evidence="1" id="KW-0012">Acyltransferase</keyword>
<dbReference type="InterPro" id="IPR012392">
    <property type="entry name" value="3-ktacl-CoA_syn"/>
</dbReference>
<evidence type="ECO:0000256" key="1">
    <source>
        <dbReference type="ARBA" id="ARBA00023315"/>
    </source>
</evidence>
<reference evidence="5" key="1">
    <citation type="journal article" date="2013" name="Science">
        <title>The Amborella genome and the evolution of flowering plants.</title>
        <authorList>
            <consortium name="Amborella Genome Project"/>
        </authorList>
    </citation>
    <scope>NUCLEOTIDE SEQUENCE [LARGE SCALE GENOMIC DNA]</scope>
</reference>
<dbReference type="Pfam" id="PF02797">
    <property type="entry name" value="Chal_sti_synt_C"/>
    <property type="match status" value="1"/>
</dbReference>
<dbReference type="Gene3D" id="3.40.47.10">
    <property type="match status" value="1"/>
</dbReference>
<dbReference type="PANTHER" id="PTHR31561">
    <property type="entry name" value="3-KETOACYL-COA SYNTHASE"/>
    <property type="match status" value="1"/>
</dbReference>
<feature type="domain" description="Chalcone/stilbene synthase C-terminal" evidence="2">
    <location>
        <begin position="71"/>
        <end position="134"/>
    </location>
</feature>
<dbReference type="Gramene" id="ERM96062">
    <property type="protein sequence ID" value="ERM96062"/>
    <property type="gene ID" value="AMTR_s00129p00102500"/>
</dbReference>
<dbReference type="GO" id="GO:0016020">
    <property type="term" value="C:membrane"/>
    <property type="evidence" value="ECO:0007669"/>
    <property type="project" value="InterPro"/>
</dbReference>